<dbReference type="EMBL" id="LSNE01000011">
    <property type="protein sequence ID" value="KXI27273.1"/>
    <property type="molecule type" value="Genomic_DNA"/>
</dbReference>
<proteinExistence type="predicted"/>
<accession>A0A148KLR9</accession>
<dbReference type="RefSeq" id="WP_068380424.1">
    <property type="nucleotide sequence ID" value="NZ_LSNE01000011.1"/>
</dbReference>
<gene>
    <name evidence="1" type="ORF">AX660_21315</name>
</gene>
<sequence length="124" mass="14304">MMNKNMLWLIVIIAGMSFWAYKIFNTTQAYHHAKMAIQDRTELVQSLGHYEVTYDWWFGVFRALRYGAVQEFEFHLYADQAEAVGVVEVVKNDGHWAVSCINVVNGEYLNKRIIHDCNGSANSP</sequence>
<dbReference type="AlphaFoldDB" id="A0A148KLR9"/>
<keyword evidence="2" id="KW-1185">Reference proteome</keyword>
<protein>
    <recommendedName>
        <fullName evidence="3">DUF3301 domain-containing protein</fullName>
    </recommendedName>
</protein>
<reference evidence="2" key="1">
    <citation type="submission" date="2016-02" db="EMBL/GenBank/DDBJ databases">
        <authorList>
            <person name="Schultz-Johansen M."/>
            <person name="Glaring M.A."/>
            <person name="Bech P.K."/>
            <person name="Stougaard P."/>
        </authorList>
    </citation>
    <scope>NUCLEOTIDE SEQUENCE [LARGE SCALE GENOMIC DNA]</scope>
    <source>
        <strain evidence="2">S66</strain>
    </source>
</reference>
<evidence type="ECO:0000313" key="2">
    <source>
        <dbReference type="Proteomes" id="UP000070299"/>
    </source>
</evidence>
<dbReference type="Proteomes" id="UP000070299">
    <property type="component" value="Unassembled WGS sequence"/>
</dbReference>
<name>A0A148KLR9_9ALTE</name>
<evidence type="ECO:0000313" key="1">
    <source>
        <dbReference type="EMBL" id="KXI27273.1"/>
    </source>
</evidence>
<organism evidence="1 2">
    <name type="scientific">Paraglaciecola hydrolytica</name>
    <dbReference type="NCBI Taxonomy" id="1799789"/>
    <lineage>
        <taxon>Bacteria</taxon>
        <taxon>Pseudomonadati</taxon>
        <taxon>Pseudomonadota</taxon>
        <taxon>Gammaproteobacteria</taxon>
        <taxon>Alteromonadales</taxon>
        <taxon>Alteromonadaceae</taxon>
        <taxon>Paraglaciecola</taxon>
    </lineage>
</organism>
<evidence type="ECO:0008006" key="3">
    <source>
        <dbReference type="Google" id="ProtNLM"/>
    </source>
</evidence>
<dbReference type="OrthoDB" id="9935502at2"/>
<comment type="caution">
    <text evidence="1">The sequence shown here is derived from an EMBL/GenBank/DDBJ whole genome shotgun (WGS) entry which is preliminary data.</text>
</comment>